<dbReference type="Proteomes" id="UP000289954">
    <property type="component" value="Unassembled WGS sequence"/>
</dbReference>
<dbReference type="GO" id="GO:0004222">
    <property type="term" value="F:metalloendopeptidase activity"/>
    <property type="evidence" value="ECO:0007669"/>
    <property type="project" value="UniProtKB-UniRule"/>
</dbReference>
<organism evidence="4 5">
    <name type="scientific">Cellulomonas biazotea</name>
    <dbReference type="NCBI Taxonomy" id="1709"/>
    <lineage>
        <taxon>Bacteria</taxon>
        <taxon>Bacillati</taxon>
        <taxon>Actinomycetota</taxon>
        <taxon>Actinomycetes</taxon>
        <taxon>Micrococcales</taxon>
        <taxon>Cellulomonadaceae</taxon>
        <taxon>Cellulomonas</taxon>
    </lineage>
</organism>
<feature type="domain" description="Peptidase M12A" evidence="3">
    <location>
        <begin position="86"/>
        <end position="277"/>
    </location>
</feature>
<keyword evidence="5" id="KW-1185">Reference proteome</keyword>
<feature type="binding site" evidence="1">
    <location>
        <position position="188"/>
    </location>
    <ligand>
        <name>Zn(2+)</name>
        <dbReference type="ChEBI" id="CHEBI:29105"/>
        <note>catalytic</note>
    </ligand>
</feature>
<evidence type="ECO:0000256" key="2">
    <source>
        <dbReference type="SAM" id="MobiDB-lite"/>
    </source>
</evidence>
<dbReference type="GO" id="GO:0008270">
    <property type="term" value="F:zinc ion binding"/>
    <property type="evidence" value="ECO:0007669"/>
    <property type="project" value="UniProtKB-UniRule"/>
</dbReference>
<feature type="binding site" evidence="1">
    <location>
        <position position="178"/>
    </location>
    <ligand>
        <name>Zn(2+)</name>
        <dbReference type="ChEBI" id="CHEBI:29105"/>
        <note>catalytic</note>
    </ligand>
</feature>
<keyword evidence="1" id="KW-0645">Protease</keyword>
<feature type="compositionally biased region" description="Polar residues" evidence="2">
    <location>
        <begin position="1"/>
        <end position="12"/>
    </location>
</feature>
<feature type="region of interest" description="Disordered" evidence="2">
    <location>
        <begin position="286"/>
        <end position="369"/>
    </location>
</feature>
<feature type="binding site" evidence="1">
    <location>
        <position position="182"/>
    </location>
    <ligand>
        <name>Zn(2+)</name>
        <dbReference type="ChEBI" id="CHEBI:29105"/>
        <note>catalytic</note>
    </ligand>
</feature>
<dbReference type="PANTHER" id="PTHR10127:SF850">
    <property type="entry name" value="METALLOENDOPEPTIDASE"/>
    <property type="match status" value="1"/>
</dbReference>
<comment type="cofactor">
    <cofactor evidence="1">
        <name>Zn(2+)</name>
        <dbReference type="ChEBI" id="CHEBI:29105"/>
    </cofactor>
    <text evidence="1">Binds 1 zinc ion per subunit.</text>
</comment>
<dbReference type="EMBL" id="BIMR01000151">
    <property type="protein sequence ID" value="GCE76949.1"/>
    <property type="molecule type" value="Genomic_DNA"/>
</dbReference>
<accession>A0A402DS29</accession>
<evidence type="ECO:0000256" key="1">
    <source>
        <dbReference type="PROSITE-ProRule" id="PRU01211"/>
    </source>
</evidence>
<dbReference type="InterPro" id="IPR001506">
    <property type="entry name" value="Peptidase_M12A"/>
</dbReference>
<dbReference type="AlphaFoldDB" id="A0A402DS29"/>
<feature type="region of interest" description="Disordered" evidence="2">
    <location>
        <begin position="1"/>
        <end position="36"/>
    </location>
</feature>
<dbReference type="Pfam" id="PF01400">
    <property type="entry name" value="Astacin"/>
    <property type="match status" value="1"/>
</dbReference>
<evidence type="ECO:0000259" key="3">
    <source>
        <dbReference type="PROSITE" id="PS51864"/>
    </source>
</evidence>
<dbReference type="Gene3D" id="3.40.390.10">
    <property type="entry name" value="Collagenase (Catalytic Domain)"/>
    <property type="match status" value="1"/>
</dbReference>
<dbReference type="SUPFAM" id="SSF55486">
    <property type="entry name" value="Metalloproteases ('zincins'), catalytic domain"/>
    <property type="match status" value="1"/>
</dbReference>
<keyword evidence="1" id="KW-0862">Zinc</keyword>
<gene>
    <name evidence="4" type="ORF">CBZ_20050</name>
</gene>
<sequence length="463" mass="48905">MASNAGSGSSRRTGAKGAGISTPERPEERSSGDTGTTVINGIGFAGKPVTYAKVGDLAIFEGDIVLGRHADLEGTEGRRADVSFGVAISGSRYRWPDATVPYEVDPAMPDQFRVTDAIAHWEQHTPLRFVQRTPANAGTYPNYVHFLADGGCWSAVGMVGGRQDVSLDTGCTTGNAIHEIGHAIGLWHEQSREDRNSFVTINTANVDPRYVHNFDQHITDGDDIGVYDYGSIMHYPATAFSVNGQPTIVPVQAGVSIGQRLKLSDGDIAAARALYPGTVTFKKVTDDGPVLKKPLDDQHGGFKKLRDDAKPVIDPPKHLLDPKQLLDPKHVLDPKQRLDPPKQLIDPPKQLLDPPKQLLDPPKQLTDPKQLFDPPGGLGGAVVNPPYPYPYPQPGGALPFALATPHHAAAAAAYEPAPSAADSTAALVAVAAEATEVAAQALAQVAAALRALSATLGNPGPGA</sequence>
<comment type="caution">
    <text evidence="1">Lacks conserved residue(s) required for the propagation of feature annotation.</text>
</comment>
<keyword evidence="1" id="KW-0482">Metalloprotease</keyword>
<feature type="compositionally biased region" description="Basic and acidic residues" evidence="2">
    <location>
        <begin position="286"/>
        <end position="340"/>
    </location>
</feature>
<dbReference type="PROSITE" id="PS51864">
    <property type="entry name" value="ASTACIN"/>
    <property type="match status" value="1"/>
</dbReference>
<dbReference type="PRINTS" id="PR00480">
    <property type="entry name" value="ASTACIN"/>
</dbReference>
<feature type="compositionally biased region" description="Low complexity" evidence="2">
    <location>
        <begin position="346"/>
        <end position="365"/>
    </location>
</feature>
<dbReference type="InterPro" id="IPR034035">
    <property type="entry name" value="Astacin-like_dom"/>
</dbReference>
<dbReference type="NCBIfam" id="NF045530">
    <property type="entry name" value="LegP"/>
    <property type="match status" value="1"/>
</dbReference>
<keyword evidence="1" id="KW-0479">Metal-binding</keyword>
<evidence type="ECO:0000313" key="4">
    <source>
        <dbReference type="EMBL" id="GCE76949.1"/>
    </source>
</evidence>
<keyword evidence="1" id="KW-0378">Hydrolase</keyword>
<dbReference type="InterPro" id="IPR006026">
    <property type="entry name" value="Peptidase_Metallo"/>
</dbReference>
<evidence type="ECO:0000313" key="5">
    <source>
        <dbReference type="Proteomes" id="UP000289954"/>
    </source>
</evidence>
<dbReference type="PANTHER" id="PTHR10127">
    <property type="entry name" value="DISCOIDIN, CUB, EGF, LAMININ , AND ZINC METALLOPROTEASE DOMAIN CONTAINING"/>
    <property type="match status" value="1"/>
</dbReference>
<comment type="caution">
    <text evidence="4">The sequence shown here is derived from an EMBL/GenBank/DDBJ whole genome shotgun (WGS) entry which is preliminary data.</text>
</comment>
<name>A0A402DS29_9CELL</name>
<dbReference type="SMART" id="SM00235">
    <property type="entry name" value="ZnMc"/>
    <property type="match status" value="1"/>
</dbReference>
<feature type="active site" evidence="1">
    <location>
        <position position="179"/>
    </location>
</feature>
<proteinExistence type="predicted"/>
<dbReference type="GO" id="GO:0006508">
    <property type="term" value="P:proteolysis"/>
    <property type="evidence" value="ECO:0007669"/>
    <property type="project" value="UniProtKB-KW"/>
</dbReference>
<protein>
    <recommendedName>
        <fullName evidence="3">Peptidase M12A domain-containing protein</fullName>
    </recommendedName>
</protein>
<reference evidence="4 5" key="1">
    <citation type="submission" date="2019-01" db="EMBL/GenBank/DDBJ databases">
        <title>Draft genome sequence of Cellulomonas takizawaensis strain TKZ-21.</title>
        <authorList>
            <person name="Yamamura H."/>
            <person name="Hayashi T."/>
            <person name="Hamada M."/>
            <person name="Serisawa Y."/>
            <person name="Matsuyama K."/>
            <person name="Nakagawa Y."/>
            <person name="Otoguro M."/>
            <person name="Yanagida F."/>
            <person name="Hayakawa M."/>
        </authorList>
    </citation>
    <scope>NUCLEOTIDE SEQUENCE [LARGE SCALE GENOMIC DNA]</scope>
    <source>
        <strain evidence="4 5">NBRC12680</strain>
    </source>
</reference>
<dbReference type="RefSeq" id="WP_218022753.1">
    <property type="nucleotide sequence ID" value="NZ_BIMR01000151.1"/>
</dbReference>
<dbReference type="CDD" id="cd04280">
    <property type="entry name" value="ZnMc_astacin_like"/>
    <property type="match status" value="1"/>
</dbReference>
<dbReference type="InterPro" id="IPR024079">
    <property type="entry name" value="MetalloPept_cat_dom_sf"/>
</dbReference>